<dbReference type="RefSeq" id="WP_277734274.1">
    <property type="nucleotide sequence ID" value="NZ_CP120733.1"/>
</dbReference>
<reference evidence="2 3" key="1">
    <citation type="submission" date="2023-03" db="EMBL/GenBank/DDBJ databases">
        <title>Complete genome sequence of Tepidibacter sp. SWIR-1, isolated from a deep-sea hydrothermal vent.</title>
        <authorList>
            <person name="Li X."/>
        </authorList>
    </citation>
    <scope>NUCLEOTIDE SEQUENCE [LARGE SCALE GENOMIC DNA]</scope>
    <source>
        <strain evidence="2 3">SWIR-1</strain>
    </source>
</reference>
<evidence type="ECO:0000313" key="2">
    <source>
        <dbReference type="EMBL" id="WFD12017.1"/>
    </source>
</evidence>
<keyword evidence="3" id="KW-1185">Reference proteome</keyword>
<accession>A0ABY8EGF0</accession>
<evidence type="ECO:0000313" key="3">
    <source>
        <dbReference type="Proteomes" id="UP001222800"/>
    </source>
</evidence>
<evidence type="ECO:0000256" key="1">
    <source>
        <dbReference type="SAM" id="Coils"/>
    </source>
</evidence>
<organism evidence="2 3">
    <name type="scientific">Tepidibacter hydrothermalis</name>
    <dbReference type="NCBI Taxonomy" id="3036126"/>
    <lineage>
        <taxon>Bacteria</taxon>
        <taxon>Bacillati</taxon>
        <taxon>Bacillota</taxon>
        <taxon>Clostridia</taxon>
        <taxon>Peptostreptococcales</taxon>
        <taxon>Peptostreptococcaceae</taxon>
        <taxon>Tepidibacter</taxon>
    </lineage>
</organism>
<name>A0ABY8EGF0_9FIRM</name>
<keyword evidence="1" id="KW-0175">Coiled coil</keyword>
<dbReference type="Proteomes" id="UP001222800">
    <property type="component" value="Chromosome"/>
</dbReference>
<gene>
    <name evidence="2" type="ORF">P4S50_08045</name>
</gene>
<feature type="coiled-coil region" evidence="1">
    <location>
        <begin position="226"/>
        <end position="257"/>
    </location>
</feature>
<protein>
    <submittedName>
        <fullName evidence="2">Uncharacterized protein</fullName>
    </submittedName>
</protein>
<sequence length="277" mass="31440">MPGIEKYSFFDSTIDDERNYSAQEFADFFKSVLGTGILNGGENLQVGCENNSMNIFIKPGEAWIEGYKYSLGSGNLNLTIDAADPTQDRIDRIIIRLDKTLENRYIKAFVLKGNPGATPAPCNLTRNENIYEISLAKIRIIAGKSFIQASSITDERLDTNVCGVANSLIQANTTEIFRQFQDFLNEKKIEYPAQWKTWFDLVTNDYETKLRNFLESLEDNLTDADVTFLDGKINDTKQELNNAKQELTEKINTSTESLKNEMLKKDSIEFLIYSSLL</sequence>
<dbReference type="EMBL" id="CP120733">
    <property type="protein sequence ID" value="WFD12017.1"/>
    <property type="molecule type" value="Genomic_DNA"/>
</dbReference>
<proteinExistence type="predicted"/>